<organism evidence="9 10">
    <name type="scientific">Trichosporon asahii var. asahii (strain ATCC 90039 / CBS 2479 / JCM 2466 / KCTC 7840 / NBRC 103889/ NCYC 2677 / UAMH 7654)</name>
    <name type="common">Yeast</name>
    <dbReference type="NCBI Taxonomy" id="1186058"/>
    <lineage>
        <taxon>Eukaryota</taxon>
        <taxon>Fungi</taxon>
        <taxon>Dikarya</taxon>
        <taxon>Basidiomycota</taxon>
        <taxon>Agaricomycotina</taxon>
        <taxon>Tremellomycetes</taxon>
        <taxon>Trichosporonales</taxon>
        <taxon>Trichosporonaceae</taxon>
        <taxon>Trichosporon</taxon>
    </lineage>
</organism>
<evidence type="ECO:0000313" key="9">
    <source>
        <dbReference type="EMBL" id="EJT45123.1"/>
    </source>
</evidence>
<keyword evidence="3" id="KW-0479">Metal-binding</keyword>
<evidence type="ECO:0000259" key="8">
    <source>
        <dbReference type="PROSITE" id="PS51462"/>
    </source>
</evidence>
<dbReference type="PANTHER" id="PTHR12992:SF24">
    <property type="entry name" value="PEROXISOMAL COENZYME A DIPHOSPHATASE NUDT7"/>
    <property type="match status" value="1"/>
</dbReference>
<protein>
    <recommendedName>
        <fullName evidence="8">Nudix hydrolase domain-containing protein</fullName>
    </recommendedName>
</protein>
<evidence type="ECO:0000256" key="7">
    <source>
        <dbReference type="SAM" id="MobiDB-lite"/>
    </source>
</evidence>
<comment type="cofactor">
    <cofactor evidence="1">
        <name>Mn(2+)</name>
        <dbReference type="ChEBI" id="CHEBI:29035"/>
    </cofactor>
</comment>
<evidence type="ECO:0000256" key="4">
    <source>
        <dbReference type="ARBA" id="ARBA00022801"/>
    </source>
</evidence>
<comment type="caution">
    <text evidence="9">The sequence shown here is derived from an EMBL/GenBank/DDBJ whole genome shotgun (WGS) entry which is preliminary data.</text>
</comment>
<dbReference type="VEuPathDB" id="FungiDB:A1Q1_06531"/>
<evidence type="ECO:0000256" key="5">
    <source>
        <dbReference type="ARBA" id="ARBA00022842"/>
    </source>
</evidence>
<dbReference type="GO" id="GO:0046872">
    <property type="term" value="F:metal ion binding"/>
    <property type="evidence" value="ECO:0007669"/>
    <property type="project" value="UniProtKB-KW"/>
</dbReference>
<dbReference type="InterPro" id="IPR015797">
    <property type="entry name" value="NUDIX_hydrolase-like_dom_sf"/>
</dbReference>
<reference evidence="9 10" key="1">
    <citation type="journal article" date="2012" name="Eukaryot. Cell">
        <title>Draft genome sequence of CBS 2479, the standard type strain of Trichosporon asahii.</title>
        <authorList>
            <person name="Yang R.Y."/>
            <person name="Li H.T."/>
            <person name="Zhu H."/>
            <person name="Zhou G.P."/>
            <person name="Wang M."/>
            <person name="Wang L."/>
        </authorList>
    </citation>
    <scope>NUCLEOTIDE SEQUENCE [LARGE SCALE GENOMIC DNA]</scope>
    <source>
        <strain evidence="10">ATCC 90039 / CBS 2479 / JCM 2466 / KCTC 7840 / NCYC 2677 / UAMH 7654</strain>
    </source>
</reference>
<dbReference type="AlphaFoldDB" id="J5Q2H4"/>
<feature type="compositionally biased region" description="Polar residues" evidence="7">
    <location>
        <begin position="21"/>
        <end position="33"/>
    </location>
</feature>
<evidence type="ECO:0000256" key="2">
    <source>
        <dbReference type="ARBA" id="ARBA00001946"/>
    </source>
</evidence>
<feature type="domain" description="Nudix hydrolase" evidence="8">
    <location>
        <begin position="76"/>
        <end position="258"/>
    </location>
</feature>
<dbReference type="HOGENOM" id="CLU_785706_0_0_1"/>
<evidence type="ECO:0000256" key="3">
    <source>
        <dbReference type="ARBA" id="ARBA00022723"/>
    </source>
</evidence>
<dbReference type="EMBL" id="ALBS01000334">
    <property type="protein sequence ID" value="EJT45123.1"/>
    <property type="molecule type" value="Genomic_DNA"/>
</dbReference>
<accession>J5Q2H4</accession>
<evidence type="ECO:0000313" key="10">
    <source>
        <dbReference type="Proteomes" id="UP000002748"/>
    </source>
</evidence>
<dbReference type="InterPro" id="IPR045121">
    <property type="entry name" value="CoAse"/>
</dbReference>
<gene>
    <name evidence="9" type="ORF">A1Q1_06531</name>
</gene>
<dbReference type="OrthoDB" id="206213at2759"/>
<dbReference type="PROSITE" id="PS51462">
    <property type="entry name" value="NUDIX"/>
    <property type="match status" value="1"/>
</dbReference>
<dbReference type="Pfam" id="PF00293">
    <property type="entry name" value="NUDIX"/>
    <property type="match status" value="1"/>
</dbReference>
<dbReference type="GeneID" id="25990043"/>
<evidence type="ECO:0000256" key="6">
    <source>
        <dbReference type="ARBA" id="ARBA00023211"/>
    </source>
</evidence>
<proteinExistence type="predicted"/>
<dbReference type="GO" id="GO:0015938">
    <property type="term" value="P:coenzyme A catabolic process"/>
    <property type="evidence" value="ECO:0007669"/>
    <property type="project" value="TreeGrafter"/>
</dbReference>
<dbReference type="SUPFAM" id="SSF55811">
    <property type="entry name" value="Nudix"/>
    <property type="match status" value="1"/>
</dbReference>
<keyword evidence="6" id="KW-0464">Manganese</keyword>
<dbReference type="RefSeq" id="XP_014177120.1">
    <property type="nucleotide sequence ID" value="XM_014321645.1"/>
</dbReference>
<evidence type="ECO:0000256" key="1">
    <source>
        <dbReference type="ARBA" id="ARBA00001936"/>
    </source>
</evidence>
<feature type="region of interest" description="Disordered" evidence="7">
    <location>
        <begin position="21"/>
        <end position="41"/>
    </location>
</feature>
<dbReference type="CDD" id="cd03426">
    <property type="entry name" value="NUDIX_CoAse_Nudt7"/>
    <property type="match status" value="1"/>
</dbReference>
<dbReference type="Proteomes" id="UP000002748">
    <property type="component" value="Unassembled WGS sequence"/>
</dbReference>
<dbReference type="Gene3D" id="3.90.79.10">
    <property type="entry name" value="Nucleoside Triphosphate Pyrophosphohydrolase"/>
    <property type="match status" value="1"/>
</dbReference>
<dbReference type="PANTHER" id="PTHR12992">
    <property type="entry name" value="NUDIX HYDROLASE"/>
    <property type="match status" value="1"/>
</dbReference>
<comment type="cofactor">
    <cofactor evidence="2">
        <name>Mg(2+)</name>
        <dbReference type="ChEBI" id="CHEBI:18420"/>
    </cofactor>
</comment>
<keyword evidence="4" id="KW-0378">Hydrolase</keyword>
<dbReference type="InterPro" id="IPR000086">
    <property type="entry name" value="NUDIX_hydrolase_dom"/>
</dbReference>
<dbReference type="KEGG" id="tasa:A1Q1_06531"/>
<keyword evidence="5" id="KW-0460">Magnesium</keyword>
<dbReference type="GO" id="GO:0010945">
    <property type="term" value="F:coenzyme A diphosphatase activity"/>
    <property type="evidence" value="ECO:0007669"/>
    <property type="project" value="InterPro"/>
</dbReference>
<feature type="region of interest" description="Disordered" evidence="7">
    <location>
        <begin position="55"/>
        <end position="78"/>
    </location>
</feature>
<name>J5Q2H4_TRIAS</name>
<sequence>MLCSPLVRGLRAAPVTPLRAMSTSAKSGLLSKQSKPRPLPATFSRADLDYIRERLLPPPPEFDGLPPHTKGSPERPPRESAVILPLCNVAGQATLIMQVRAAALRVHASEAGPGLTGRGPGLAGAGLDLGLENSTMTPREKLTHRFPGGKVEPGDKDLVDTALRESSEELAIVPGNVEILGALPTEYSLGNKARVWPIVSGSSVEEWQTSRLNDRLHETTLTAPEEADPQGFIHPHDALACATDDALGPADAPLESISLSSLRPDPGEVAALLPLPLSAVDDPTRKVAHYFRSDSSRPYWKIRVGDLLHPPPDESDEHMKNLEVWGLSGWFLSKFAIRMGWSDAPPKAEAEGD</sequence>